<proteinExistence type="predicted"/>
<sequence length="145" mass="15810">MSAFRVPLLPSWLRWLAVAVVGGVIFTLSVVVAPPGEPVVAGPPDLLPLDKWRHFLAYAAFGGTLAYATSTWRWSTGRLAVFVLGITVAYGVGIEIWQWFLPNRYFGLGDAYANALGAALASPWFLLRDRLSFVSPSEWASAIVD</sequence>
<dbReference type="Pfam" id="PF04892">
    <property type="entry name" value="VanZ"/>
    <property type="match status" value="1"/>
</dbReference>
<evidence type="ECO:0000256" key="1">
    <source>
        <dbReference type="SAM" id="Phobius"/>
    </source>
</evidence>
<dbReference type="PANTHER" id="PTHR28008:SF1">
    <property type="entry name" value="DOMAIN PROTEIN, PUTATIVE (AFU_ORTHOLOGUE AFUA_3G10980)-RELATED"/>
    <property type="match status" value="1"/>
</dbReference>
<keyword evidence="1" id="KW-0812">Transmembrane</keyword>
<dbReference type="NCBIfam" id="NF037970">
    <property type="entry name" value="vanZ_1"/>
    <property type="match status" value="1"/>
</dbReference>
<accession>A0A847UEF0</accession>
<protein>
    <recommendedName>
        <fullName evidence="2">VanZ-like domain-containing protein</fullName>
    </recommendedName>
</protein>
<dbReference type="AlphaFoldDB" id="A0A847UEF0"/>
<name>A0A847UEF0_9EURY</name>
<reference evidence="3" key="1">
    <citation type="submission" date="2019-12" db="EMBL/GenBank/DDBJ databases">
        <title>Whole-genome sequence of Halomicrobium mukohataei pws1.</title>
        <authorList>
            <person name="Verma D.K."/>
            <person name="Gopal K."/>
            <person name="Prasad E.S."/>
        </authorList>
    </citation>
    <scope>NUCLEOTIDE SEQUENCE</scope>
    <source>
        <strain evidence="3">Pws1</strain>
    </source>
</reference>
<dbReference type="Proteomes" id="UP000608662">
    <property type="component" value="Unassembled WGS sequence"/>
</dbReference>
<evidence type="ECO:0000259" key="2">
    <source>
        <dbReference type="Pfam" id="PF04892"/>
    </source>
</evidence>
<dbReference type="RefSeq" id="WP_170093591.1">
    <property type="nucleotide sequence ID" value="NZ_WOYG01000001.1"/>
</dbReference>
<feature type="transmembrane region" description="Helical" evidence="1">
    <location>
        <begin position="111"/>
        <end position="127"/>
    </location>
</feature>
<feature type="transmembrane region" description="Helical" evidence="1">
    <location>
        <begin position="79"/>
        <end position="99"/>
    </location>
</feature>
<feature type="domain" description="VanZ-like" evidence="2">
    <location>
        <begin position="52"/>
        <end position="121"/>
    </location>
</feature>
<feature type="transmembrane region" description="Helical" evidence="1">
    <location>
        <begin position="52"/>
        <end position="72"/>
    </location>
</feature>
<gene>
    <name evidence="3" type="ORF">GOC74_07610</name>
</gene>
<keyword evidence="1" id="KW-1133">Transmembrane helix</keyword>
<evidence type="ECO:0000313" key="3">
    <source>
        <dbReference type="EMBL" id="NLV09794.1"/>
    </source>
</evidence>
<evidence type="ECO:0000313" key="4">
    <source>
        <dbReference type="Proteomes" id="UP000608662"/>
    </source>
</evidence>
<dbReference type="OrthoDB" id="214957at2157"/>
<keyword evidence="1" id="KW-0472">Membrane</keyword>
<dbReference type="InterPro" id="IPR006976">
    <property type="entry name" value="VanZ-like"/>
</dbReference>
<dbReference type="EMBL" id="WOYG01000001">
    <property type="protein sequence ID" value="NLV09794.1"/>
    <property type="molecule type" value="Genomic_DNA"/>
</dbReference>
<dbReference type="PANTHER" id="PTHR28008">
    <property type="entry name" value="DOMAIN PROTEIN, PUTATIVE (AFU_ORTHOLOGUE AFUA_3G10980)-RELATED"/>
    <property type="match status" value="1"/>
</dbReference>
<comment type="caution">
    <text evidence="3">The sequence shown here is derived from an EMBL/GenBank/DDBJ whole genome shotgun (WGS) entry which is preliminary data.</text>
</comment>
<organism evidence="3 4">
    <name type="scientific">Halomicrobium mukohataei</name>
    <dbReference type="NCBI Taxonomy" id="57705"/>
    <lineage>
        <taxon>Archaea</taxon>
        <taxon>Methanobacteriati</taxon>
        <taxon>Methanobacteriota</taxon>
        <taxon>Stenosarchaea group</taxon>
        <taxon>Halobacteria</taxon>
        <taxon>Halobacteriales</taxon>
        <taxon>Haloarculaceae</taxon>
        <taxon>Halomicrobium</taxon>
    </lineage>
</organism>
<feature type="transmembrane region" description="Helical" evidence="1">
    <location>
        <begin position="12"/>
        <end position="32"/>
    </location>
</feature>